<sequence length="141" mass="15746">MLQSVSAQPQPGEPVDQYLVRMMKQMLVTDLSNPPQLGELADKLQTSKKRLSRALRLGTGMTLPQYLREERMRRAQRLLTQTSLPVAVIAREVGFSSVANFSHAFRQQVGMPPSAFRKQSPLEALTSIEGALQWAPERDGV</sequence>
<dbReference type="GO" id="GO:0043565">
    <property type="term" value="F:sequence-specific DNA binding"/>
    <property type="evidence" value="ECO:0007669"/>
    <property type="project" value="InterPro"/>
</dbReference>
<dbReference type="OrthoDB" id="9801101at2"/>
<dbReference type="InterPro" id="IPR018060">
    <property type="entry name" value="HTH_AraC"/>
</dbReference>
<dbReference type="PROSITE" id="PS00041">
    <property type="entry name" value="HTH_ARAC_FAMILY_1"/>
    <property type="match status" value="1"/>
</dbReference>
<dbReference type="Proteomes" id="UP000283474">
    <property type="component" value="Chromosome"/>
</dbReference>
<dbReference type="SUPFAM" id="SSF46689">
    <property type="entry name" value="Homeodomain-like"/>
    <property type="match status" value="1"/>
</dbReference>
<dbReference type="Gene3D" id="1.10.10.60">
    <property type="entry name" value="Homeodomain-like"/>
    <property type="match status" value="1"/>
</dbReference>
<dbReference type="InterPro" id="IPR009057">
    <property type="entry name" value="Homeodomain-like_sf"/>
</dbReference>
<feature type="domain" description="HTH araC/xylS-type" evidence="4">
    <location>
        <begin position="21"/>
        <end position="119"/>
    </location>
</feature>
<dbReference type="SMART" id="SM00342">
    <property type="entry name" value="HTH_ARAC"/>
    <property type="match status" value="1"/>
</dbReference>
<organism evidence="5 6">
    <name type="scientific">Pollutimonas thiosulfatoxidans</name>
    <dbReference type="NCBI Taxonomy" id="2028345"/>
    <lineage>
        <taxon>Bacteria</taxon>
        <taxon>Pseudomonadati</taxon>
        <taxon>Pseudomonadota</taxon>
        <taxon>Betaproteobacteria</taxon>
        <taxon>Burkholderiales</taxon>
        <taxon>Alcaligenaceae</taxon>
        <taxon>Pollutimonas</taxon>
    </lineage>
</organism>
<dbReference type="PRINTS" id="PR00032">
    <property type="entry name" value="HTHARAC"/>
</dbReference>
<protein>
    <recommendedName>
        <fullName evidence="4">HTH araC/xylS-type domain-containing protein</fullName>
    </recommendedName>
</protein>
<gene>
    <name evidence="5" type="ORF">CKA81_05210</name>
</gene>
<dbReference type="PANTHER" id="PTHR43280:SF2">
    <property type="entry name" value="HTH-TYPE TRANSCRIPTIONAL REGULATOR EXSA"/>
    <property type="match status" value="1"/>
</dbReference>
<name>A0A410GAJ0_9BURK</name>
<evidence type="ECO:0000256" key="3">
    <source>
        <dbReference type="ARBA" id="ARBA00023163"/>
    </source>
</evidence>
<keyword evidence="3" id="KW-0804">Transcription</keyword>
<keyword evidence="1" id="KW-0805">Transcription regulation</keyword>
<dbReference type="InterPro" id="IPR020449">
    <property type="entry name" value="Tscrpt_reg_AraC-type_HTH"/>
</dbReference>
<evidence type="ECO:0000313" key="5">
    <source>
        <dbReference type="EMBL" id="QAA93301.1"/>
    </source>
</evidence>
<reference evidence="5 6" key="1">
    <citation type="submission" date="2017-08" db="EMBL/GenBank/DDBJ databases">
        <authorList>
            <person name="Park S.-J."/>
            <person name="Kim H."/>
        </authorList>
    </citation>
    <scope>NUCLEOTIDE SEQUENCE [LARGE SCALE GENOMIC DNA]</scope>
    <source>
        <strain evidence="6">ye3</strain>
    </source>
</reference>
<accession>A0A410GAJ0</accession>
<evidence type="ECO:0000313" key="6">
    <source>
        <dbReference type="Proteomes" id="UP000283474"/>
    </source>
</evidence>
<dbReference type="EMBL" id="CP022987">
    <property type="protein sequence ID" value="QAA93301.1"/>
    <property type="molecule type" value="Genomic_DNA"/>
</dbReference>
<dbReference type="GO" id="GO:0003700">
    <property type="term" value="F:DNA-binding transcription factor activity"/>
    <property type="evidence" value="ECO:0007669"/>
    <property type="project" value="InterPro"/>
</dbReference>
<keyword evidence="2" id="KW-0238">DNA-binding</keyword>
<dbReference type="PROSITE" id="PS01124">
    <property type="entry name" value="HTH_ARAC_FAMILY_2"/>
    <property type="match status" value="1"/>
</dbReference>
<proteinExistence type="predicted"/>
<dbReference type="InterPro" id="IPR018062">
    <property type="entry name" value="HTH_AraC-typ_CS"/>
</dbReference>
<evidence type="ECO:0000256" key="1">
    <source>
        <dbReference type="ARBA" id="ARBA00023015"/>
    </source>
</evidence>
<dbReference type="AlphaFoldDB" id="A0A410GAJ0"/>
<evidence type="ECO:0000256" key="2">
    <source>
        <dbReference type="ARBA" id="ARBA00023125"/>
    </source>
</evidence>
<dbReference type="KEGG" id="pus:CKA81_05210"/>
<dbReference type="Pfam" id="PF12833">
    <property type="entry name" value="HTH_18"/>
    <property type="match status" value="1"/>
</dbReference>
<keyword evidence="6" id="KW-1185">Reference proteome</keyword>
<dbReference type="PANTHER" id="PTHR43280">
    <property type="entry name" value="ARAC-FAMILY TRANSCRIPTIONAL REGULATOR"/>
    <property type="match status" value="1"/>
</dbReference>
<evidence type="ECO:0000259" key="4">
    <source>
        <dbReference type="PROSITE" id="PS01124"/>
    </source>
</evidence>